<dbReference type="Proteomes" id="UP000799438">
    <property type="component" value="Unassembled WGS sequence"/>
</dbReference>
<organism evidence="2 3">
    <name type="scientific">Aplosporella prunicola CBS 121167</name>
    <dbReference type="NCBI Taxonomy" id="1176127"/>
    <lineage>
        <taxon>Eukaryota</taxon>
        <taxon>Fungi</taxon>
        <taxon>Dikarya</taxon>
        <taxon>Ascomycota</taxon>
        <taxon>Pezizomycotina</taxon>
        <taxon>Dothideomycetes</taxon>
        <taxon>Dothideomycetes incertae sedis</taxon>
        <taxon>Botryosphaeriales</taxon>
        <taxon>Aplosporellaceae</taxon>
        <taxon>Aplosporella</taxon>
    </lineage>
</organism>
<evidence type="ECO:0000313" key="3">
    <source>
        <dbReference type="Proteomes" id="UP000799438"/>
    </source>
</evidence>
<reference evidence="2" key="1">
    <citation type="journal article" date="2020" name="Stud. Mycol.">
        <title>101 Dothideomycetes genomes: a test case for predicting lifestyles and emergence of pathogens.</title>
        <authorList>
            <person name="Haridas S."/>
            <person name="Albert R."/>
            <person name="Binder M."/>
            <person name="Bloem J."/>
            <person name="Labutti K."/>
            <person name="Salamov A."/>
            <person name="Andreopoulos B."/>
            <person name="Baker S."/>
            <person name="Barry K."/>
            <person name="Bills G."/>
            <person name="Bluhm B."/>
            <person name="Cannon C."/>
            <person name="Castanera R."/>
            <person name="Culley D."/>
            <person name="Daum C."/>
            <person name="Ezra D."/>
            <person name="Gonzalez J."/>
            <person name="Henrissat B."/>
            <person name="Kuo A."/>
            <person name="Liang C."/>
            <person name="Lipzen A."/>
            <person name="Lutzoni F."/>
            <person name="Magnuson J."/>
            <person name="Mondo S."/>
            <person name="Nolan M."/>
            <person name="Ohm R."/>
            <person name="Pangilinan J."/>
            <person name="Park H.-J."/>
            <person name="Ramirez L."/>
            <person name="Alfaro M."/>
            <person name="Sun H."/>
            <person name="Tritt A."/>
            <person name="Yoshinaga Y."/>
            <person name="Zwiers L.-H."/>
            <person name="Turgeon B."/>
            <person name="Goodwin S."/>
            <person name="Spatafora J."/>
            <person name="Crous P."/>
            <person name="Grigoriev I."/>
        </authorList>
    </citation>
    <scope>NUCLEOTIDE SEQUENCE</scope>
    <source>
        <strain evidence="2">CBS 121167</strain>
    </source>
</reference>
<feature type="region of interest" description="Disordered" evidence="1">
    <location>
        <begin position="65"/>
        <end position="87"/>
    </location>
</feature>
<dbReference type="EMBL" id="ML995584">
    <property type="protein sequence ID" value="KAF2135442.1"/>
    <property type="molecule type" value="Genomic_DNA"/>
</dbReference>
<name>A0A6A6ATV7_9PEZI</name>
<evidence type="ECO:0000256" key="1">
    <source>
        <dbReference type="SAM" id="MobiDB-lite"/>
    </source>
</evidence>
<keyword evidence="3" id="KW-1185">Reference proteome</keyword>
<proteinExistence type="predicted"/>
<dbReference type="RefSeq" id="XP_033391160.1">
    <property type="nucleotide sequence ID" value="XM_033544594.1"/>
</dbReference>
<dbReference type="PANTHER" id="PTHR39697">
    <property type="entry name" value="RICIN B LECTIN DOMAIN-CONTAINING PROTEIN-RELATED"/>
    <property type="match status" value="1"/>
</dbReference>
<accession>A0A6A6ATV7</accession>
<evidence type="ECO:0000313" key="2">
    <source>
        <dbReference type="EMBL" id="KAF2135442.1"/>
    </source>
</evidence>
<sequence>MTTCGSSSGVKEVLSALKVFDDYCAIGVEAGLASIRPATTSAGSPDSTGVMAPRTISMMDSDAETDYSPTFTPASPPSSIGVGVPDDDAKSTSLTPRLGQTYMIRSVASGAVITLVGGDIVLALPDGHASHWVCAEADSDGWLGFCNAVSGRFLGRDSSWSLSCYATRFRGWEKFRVRERPRGGCVLLMTSWRTLRPVGMNVENGKGKSMLAMIENWDADELIWEFVKV</sequence>
<gene>
    <name evidence="2" type="ORF">K452DRAFT_323054</name>
</gene>
<protein>
    <submittedName>
        <fullName evidence="2">Uncharacterized protein</fullName>
    </submittedName>
</protein>
<dbReference type="GeneID" id="54302090"/>
<dbReference type="AlphaFoldDB" id="A0A6A6ATV7"/>
<dbReference type="PANTHER" id="PTHR39697:SF1">
    <property type="entry name" value="RICIN B LECTIN DOMAIN-CONTAINING PROTEIN"/>
    <property type="match status" value="1"/>
</dbReference>
<feature type="compositionally biased region" description="Low complexity" evidence="1">
    <location>
        <begin position="68"/>
        <end position="79"/>
    </location>
</feature>
<dbReference type="OrthoDB" id="5289641at2759"/>